<dbReference type="Pfam" id="PF02110">
    <property type="entry name" value="HK"/>
    <property type="match status" value="1"/>
</dbReference>
<evidence type="ECO:0000256" key="11">
    <source>
        <dbReference type="HAMAP-Rule" id="MF_00228"/>
    </source>
</evidence>
<keyword evidence="5 11" id="KW-0479">Metal-binding</keyword>
<protein>
    <recommendedName>
        <fullName evidence="11">Hydroxyethylthiazole kinase</fullName>
        <ecNumber evidence="11">2.7.1.50</ecNumber>
    </recommendedName>
    <alternativeName>
        <fullName evidence="11">4-methyl-5-beta-hydroxyethylthiazole kinase</fullName>
        <shortName evidence="11">TH kinase</shortName>
        <shortName evidence="11">Thz kinase</shortName>
    </alternativeName>
</protein>
<feature type="binding site" evidence="11">
    <location>
        <position position="45"/>
    </location>
    <ligand>
        <name>substrate</name>
    </ligand>
</feature>
<keyword evidence="4 11" id="KW-0808">Transferase</keyword>
<dbReference type="GO" id="GO:0009228">
    <property type="term" value="P:thiamine biosynthetic process"/>
    <property type="evidence" value="ECO:0007669"/>
    <property type="project" value="UniProtKB-KW"/>
</dbReference>
<dbReference type="HAMAP" id="MF_00228">
    <property type="entry name" value="Thz_kinase"/>
    <property type="match status" value="1"/>
</dbReference>
<keyword evidence="9 11" id="KW-0460">Magnesium</keyword>
<sequence>MHTIDLAHHLGRVRETRPLVHNITNHVAMNTMANVLLAHGASPAMAHAREEVGEFAALAGAVTLNIGTLSPDWVNAMEDAARAATDAGTPWVLDPVAVGATALRREAGARLLALSPTAVRGNASEIMALAEQGRGGQGVDSTDTTEAAERAAVVLARRTGAVVAVTGETDLVTDGKRLARVAGGHALMPLVTTLGCALTGVVGAHLAIGEEPFDACVAALASYAVAGSIAGEHASGPGSFAVAFLDALHALDANTLTARAQLEITHAT</sequence>
<dbReference type="EC" id="2.7.1.50" evidence="11"/>
<dbReference type="SUPFAM" id="SSF53613">
    <property type="entry name" value="Ribokinase-like"/>
    <property type="match status" value="1"/>
</dbReference>
<comment type="caution">
    <text evidence="11">Lacks conserved residue(s) required for the propagation of feature annotation.</text>
</comment>
<gene>
    <name evidence="11" type="primary">thiM</name>
    <name evidence="12" type="ORF">SAMN05192556_1158</name>
</gene>
<evidence type="ECO:0000256" key="4">
    <source>
        <dbReference type="ARBA" id="ARBA00022679"/>
    </source>
</evidence>
<feature type="binding site" evidence="11">
    <location>
        <position position="120"/>
    </location>
    <ligand>
        <name>ATP</name>
        <dbReference type="ChEBI" id="CHEBI:30616"/>
    </ligand>
</feature>
<reference evidence="13" key="1">
    <citation type="submission" date="2016-11" db="EMBL/GenBank/DDBJ databases">
        <authorList>
            <person name="Varghese N."/>
            <person name="Submissions S."/>
        </authorList>
    </citation>
    <scope>NUCLEOTIDE SEQUENCE [LARGE SCALE GENOMIC DNA]</scope>
    <source>
        <strain evidence="13">ALO Sharm</strain>
    </source>
</reference>
<feature type="binding site" evidence="11">
    <location>
        <position position="166"/>
    </location>
    <ligand>
        <name>ATP</name>
        <dbReference type="ChEBI" id="CHEBI:30616"/>
    </ligand>
</feature>
<dbReference type="RefSeq" id="WP_064700964.1">
    <property type="nucleotide sequence ID" value="NZ_BDEO01000018.1"/>
</dbReference>
<comment type="similarity">
    <text evidence="11">Belongs to the Thz kinase family.</text>
</comment>
<dbReference type="PRINTS" id="PR01099">
    <property type="entry name" value="HYETHTZKNASE"/>
</dbReference>
<evidence type="ECO:0000256" key="6">
    <source>
        <dbReference type="ARBA" id="ARBA00022741"/>
    </source>
</evidence>
<keyword evidence="10 11" id="KW-0784">Thiamine biosynthesis</keyword>
<evidence type="ECO:0000256" key="9">
    <source>
        <dbReference type="ARBA" id="ARBA00022842"/>
    </source>
</evidence>
<comment type="pathway">
    <text evidence="3 11">Cofactor biosynthesis; thiamine diphosphate biosynthesis; 4-methyl-5-(2-phosphoethyl)-thiazole from 5-(2-hydroxyethyl)-4-methylthiazole: step 1/1.</text>
</comment>
<dbReference type="NCBIfam" id="TIGR00694">
    <property type="entry name" value="thiM"/>
    <property type="match status" value="1"/>
</dbReference>
<dbReference type="GO" id="GO:0009229">
    <property type="term" value="P:thiamine diphosphate biosynthetic process"/>
    <property type="evidence" value="ECO:0007669"/>
    <property type="project" value="UniProtKB-UniRule"/>
</dbReference>
<comment type="catalytic activity">
    <reaction evidence="1 11">
        <text>5-(2-hydroxyethyl)-4-methylthiazole + ATP = 4-methyl-5-(2-phosphooxyethyl)-thiazole + ADP + H(+)</text>
        <dbReference type="Rhea" id="RHEA:24212"/>
        <dbReference type="ChEBI" id="CHEBI:15378"/>
        <dbReference type="ChEBI" id="CHEBI:17957"/>
        <dbReference type="ChEBI" id="CHEBI:30616"/>
        <dbReference type="ChEBI" id="CHEBI:58296"/>
        <dbReference type="ChEBI" id="CHEBI:456216"/>
        <dbReference type="EC" id="2.7.1.50"/>
    </reaction>
</comment>
<dbReference type="Proteomes" id="UP000184248">
    <property type="component" value="Unassembled WGS sequence"/>
</dbReference>
<evidence type="ECO:0000256" key="5">
    <source>
        <dbReference type="ARBA" id="ARBA00022723"/>
    </source>
</evidence>
<evidence type="ECO:0000313" key="13">
    <source>
        <dbReference type="Proteomes" id="UP000184248"/>
    </source>
</evidence>
<keyword evidence="7 11" id="KW-0418">Kinase</keyword>
<dbReference type="CDD" id="cd01170">
    <property type="entry name" value="THZ_kinase"/>
    <property type="match status" value="1"/>
</dbReference>
<dbReference type="InterPro" id="IPR000417">
    <property type="entry name" value="Hyethyz_kinase"/>
</dbReference>
<organism evidence="12 13">
    <name type="scientific">Halomonas caseinilytica</name>
    <dbReference type="NCBI Taxonomy" id="438744"/>
    <lineage>
        <taxon>Bacteria</taxon>
        <taxon>Pseudomonadati</taxon>
        <taxon>Pseudomonadota</taxon>
        <taxon>Gammaproteobacteria</taxon>
        <taxon>Oceanospirillales</taxon>
        <taxon>Halomonadaceae</taxon>
        <taxon>Halomonas</taxon>
    </lineage>
</organism>
<dbReference type="PIRSF" id="PIRSF000513">
    <property type="entry name" value="Thz_kinase"/>
    <property type="match status" value="1"/>
</dbReference>
<dbReference type="EMBL" id="FRAL01000015">
    <property type="protein sequence ID" value="SHL44435.1"/>
    <property type="molecule type" value="Genomic_DNA"/>
</dbReference>
<dbReference type="AlphaFoldDB" id="A0A1M7AP41"/>
<comment type="cofactor">
    <cofactor evidence="2 11">
        <name>Mg(2+)</name>
        <dbReference type="ChEBI" id="CHEBI:18420"/>
    </cofactor>
</comment>
<evidence type="ECO:0000313" key="12">
    <source>
        <dbReference type="EMBL" id="SHL44435.1"/>
    </source>
</evidence>
<name>A0A1M7AP41_9GAMM</name>
<evidence type="ECO:0000256" key="2">
    <source>
        <dbReference type="ARBA" id="ARBA00001946"/>
    </source>
</evidence>
<evidence type="ECO:0000256" key="3">
    <source>
        <dbReference type="ARBA" id="ARBA00004868"/>
    </source>
</evidence>
<keyword evidence="8 11" id="KW-0067">ATP-binding</keyword>
<keyword evidence="6 11" id="KW-0547">Nucleotide-binding</keyword>
<accession>A0A1M7AP41</accession>
<dbReference type="UniPathway" id="UPA00060">
    <property type="reaction ID" value="UER00139"/>
</dbReference>
<evidence type="ECO:0000256" key="8">
    <source>
        <dbReference type="ARBA" id="ARBA00022840"/>
    </source>
</evidence>
<dbReference type="NCBIfam" id="NF006830">
    <property type="entry name" value="PRK09355.1"/>
    <property type="match status" value="1"/>
</dbReference>
<dbReference type="InterPro" id="IPR029056">
    <property type="entry name" value="Ribokinase-like"/>
</dbReference>
<dbReference type="Gene3D" id="3.40.1190.20">
    <property type="match status" value="1"/>
</dbReference>
<comment type="function">
    <text evidence="11">Catalyzes the phosphorylation of the hydroxyl group of 4-methyl-5-beta-hydroxyethylthiazole (THZ).</text>
</comment>
<dbReference type="GO" id="GO:0004417">
    <property type="term" value="F:hydroxyethylthiazole kinase activity"/>
    <property type="evidence" value="ECO:0007669"/>
    <property type="project" value="UniProtKB-UniRule"/>
</dbReference>
<evidence type="ECO:0000256" key="10">
    <source>
        <dbReference type="ARBA" id="ARBA00022977"/>
    </source>
</evidence>
<dbReference type="GO" id="GO:0000287">
    <property type="term" value="F:magnesium ion binding"/>
    <property type="evidence" value="ECO:0007669"/>
    <property type="project" value="UniProtKB-UniRule"/>
</dbReference>
<evidence type="ECO:0000256" key="7">
    <source>
        <dbReference type="ARBA" id="ARBA00022777"/>
    </source>
</evidence>
<dbReference type="GO" id="GO:0005524">
    <property type="term" value="F:ATP binding"/>
    <property type="evidence" value="ECO:0007669"/>
    <property type="project" value="UniProtKB-UniRule"/>
</dbReference>
<keyword evidence="13" id="KW-1185">Reference proteome</keyword>
<dbReference type="OrthoDB" id="8909021at2"/>
<proteinExistence type="inferred from homology"/>
<evidence type="ECO:0000256" key="1">
    <source>
        <dbReference type="ARBA" id="ARBA00001771"/>
    </source>
</evidence>